<dbReference type="Gene3D" id="3.30.565.10">
    <property type="entry name" value="Histidine kinase-like ATPase, C-terminal domain"/>
    <property type="match status" value="1"/>
</dbReference>
<name>A0ABX0W750_9RHOB</name>
<dbReference type="PANTHER" id="PTHR45339">
    <property type="entry name" value="HYBRID SIGNAL TRANSDUCTION HISTIDINE KINASE J"/>
    <property type="match status" value="1"/>
</dbReference>
<dbReference type="EMBL" id="QHLQ01000008">
    <property type="protein sequence ID" value="NIZ61397.1"/>
    <property type="molecule type" value="Genomic_DNA"/>
</dbReference>
<sequence>MQQSPSDDQTIAVNFCVSDTGLGMAEGLKTVTFNSSTPADQSTSRTFGGFGLGLSICKKLVEMMGGEIDVKSKSGVGSRFHFKVLFGVACQPL</sequence>
<evidence type="ECO:0000313" key="5">
    <source>
        <dbReference type="Proteomes" id="UP001429564"/>
    </source>
</evidence>
<organism evidence="4 5">
    <name type="scientific">Parasedimentitalea denitrificans</name>
    <dbReference type="NCBI Taxonomy" id="2211118"/>
    <lineage>
        <taxon>Bacteria</taxon>
        <taxon>Pseudomonadati</taxon>
        <taxon>Pseudomonadota</taxon>
        <taxon>Alphaproteobacteria</taxon>
        <taxon>Rhodobacterales</taxon>
        <taxon>Paracoccaceae</taxon>
        <taxon>Parasedimentitalea</taxon>
    </lineage>
</organism>
<dbReference type="PANTHER" id="PTHR45339:SF1">
    <property type="entry name" value="HYBRID SIGNAL TRANSDUCTION HISTIDINE KINASE J"/>
    <property type="match status" value="1"/>
</dbReference>
<evidence type="ECO:0000313" key="4">
    <source>
        <dbReference type="EMBL" id="NIZ61397.1"/>
    </source>
</evidence>
<dbReference type="InterPro" id="IPR036890">
    <property type="entry name" value="HATPase_C_sf"/>
</dbReference>
<keyword evidence="1" id="KW-0597">Phosphoprotein</keyword>
<gene>
    <name evidence="4" type="ORF">DL239_10460</name>
</gene>
<feature type="domain" description="Histidine kinase" evidence="3">
    <location>
        <begin position="13"/>
        <end position="88"/>
    </location>
</feature>
<dbReference type="Proteomes" id="UP001429564">
    <property type="component" value="Unassembled WGS sequence"/>
</dbReference>
<keyword evidence="5" id="KW-1185">Reference proteome</keyword>
<accession>A0ABX0W750</accession>
<dbReference type="InterPro" id="IPR003594">
    <property type="entry name" value="HATPase_dom"/>
</dbReference>
<dbReference type="SUPFAM" id="SSF55874">
    <property type="entry name" value="ATPase domain of HSP90 chaperone/DNA topoisomerase II/histidine kinase"/>
    <property type="match status" value="1"/>
</dbReference>
<proteinExistence type="predicted"/>
<dbReference type="PROSITE" id="PS50109">
    <property type="entry name" value="HIS_KIN"/>
    <property type="match status" value="1"/>
</dbReference>
<protein>
    <recommendedName>
        <fullName evidence="3">Histidine kinase domain-containing protein</fullName>
    </recommendedName>
</protein>
<comment type="caution">
    <text evidence="4">The sequence shown here is derived from an EMBL/GenBank/DDBJ whole genome shotgun (WGS) entry which is preliminary data.</text>
</comment>
<evidence type="ECO:0000256" key="2">
    <source>
        <dbReference type="ARBA" id="ARBA00023012"/>
    </source>
</evidence>
<keyword evidence="2" id="KW-0902">Two-component regulatory system</keyword>
<evidence type="ECO:0000259" key="3">
    <source>
        <dbReference type="PROSITE" id="PS50109"/>
    </source>
</evidence>
<dbReference type="InterPro" id="IPR005467">
    <property type="entry name" value="His_kinase_dom"/>
</dbReference>
<reference evidence="4 5" key="1">
    <citation type="submission" date="2018-05" db="EMBL/GenBank/DDBJ databases">
        <authorList>
            <person name="Zhang Y.-J."/>
        </authorList>
    </citation>
    <scope>NUCLEOTIDE SEQUENCE [LARGE SCALE GENOMIC DNA]</scope>
    <source>
        <strain evidence="4 5">CY04</strain>
    </source>
</reference>
<evidence type="ECO:0000256" key="1">
    <source>
        <dbReference type="ARBA" id="ARBA00022553"/>
    </source>
</evidence>
<dbReference type="Pfam" id="PF02518">
    <property type="entry name" value="HATPase_c"/>
    <property type="match status" value="1"/>
</dbReference>